<evidence type="ECO:0000313" key="3">
    <source>
        <dbReference type="Proteomes" id="UP000070184"/>
    </source>
</evidence>
<name>A0A133U5B0_9EURY</name>
<keyword evidence="3" id="KW-1185">Reference proteome</keyword>
<dbReference type="EMBL" id="LHXK01000040">
    <property type="protein sequence ID" value="KXA89365.1"/>
    <property type="molecule type" value="Genomic_DNA"/>
</dbReference>
<feature type="region of interest" description="Disordered" evidence="1">
    <location>
        <begin position="1"/>
        <end position="44"/>
    </location>
</feature>
<comment type="caution">
    <text evidence="2">The sequence shown here is derived from an EMBL/GenBank/DDBJ whole genome shotgun (WGS) entry which is preliminary data.</text>
</comment>
<evidence type="ECO:0000256" key="1">
    <source>
        <dbReference type="SAM" id="MobiDB-lite"/>
    </source>
</evidence>
<dbReference type="AlphaFoldDB" id="A0A133U5B0"/>
<protein>
    <submittedName>
        <fullName evidence="2">Uncharacterized protein</fullName>
    </submittedName>
</protein>
<reference evidence="2 3" key="1">
    <citation type="journal article" date="2016" name="Sci. Rep.">
        <title>Metabolic traits of an uncultured archaeal lineage -MSBL1- from brine pools of the Red Sea.</title>
        <authorList>
            <person name="Mwirichia R."/>
            <person name="Alam I."/>
            <person name="Rashid M."/>
            <person name="Vinu M."/>
            <person name="Ba-Alawi W."/>
            <person name="Anthony Kamau A."/>
            <person name="Kamanda Ngugi D."/>
            <person name="Goker M."/>
            <person name="Klenk H.P."/>
            <person name="Bajic V."/>
            <person name="Stingl U."/>
        </authorList>
    </citation>
    <scope>NUCLEOTIDE SEQUENCE [LARGE SCALE GENOMIC DNA]</scope>
    <source>
        <strain evidence="2">SCGC-AAA259B11</strain>
    </source>
</reference>
<evidence type="ECO:0000313" key="2">
    <source>
        <dbReference type="EMBL" id="KXA89365.1"/>
    </source>
</evidence>
<organism evidence="2 3">
    <name type="scientific">candidate division MSBL1 archaeon SCGC-AAA259B11</name>
    <dbReference type="NCBI Taxonomy" id="1698260"/>
    <lineage>
        <taxon>Archaea</taxon>
        <taxon>Methanobacteriati</taxon>
        <taxon>Methanobacteriota</taxon>
        <taxon>candidate division MSBL1</taxon>
    </lineage>
</organism>
<feature type="compositionally biased region" description="Basic residues" evidence="1">
    <location>
        <begin position="1"/>
        <end position="11"/>
    </location>
</feature>
<sequence>MDYRKNLKRKDRGLTEEEKEKLSEEEQKQKKKELTQKRNAYQNSSRVWSISKSTVSTILTGAFKKAGLEEKDRRTGRSKIHTHSTRKYFRTNCQLSEDVRNYLLGHSSELDKSYLRLKESGIDPAEECLDNMRNLMFFEPKAVLTEQMKKEQRETRLEDLKLIAEAVGVSDTKIEAMQDKVVKLQKLRDVGFDTDEALPKDVGVVNERYDMAREQFDFTQLEVDFPVDVDEDIFEWWKDAIRKLVTKESQRKEEPEQKVVKEEKVEEYLNEGWKFVNKLNDSECVVEK</sequence>
<accession>A0A133U5B0</accession>
<dbReference type="Proteomes" id="UP000070184">
    <property type="component" value="Unassembled WGS sequence"/>
</dbReference>
<gene>
    <name evidence="2" type="ORF">AKJ61_03065</name>
</gene>
<feature type="compositionally biased region" description="Basic and acidic residues" evidence="1">
    <location>
        <begin position="12"/>
        <end position="36"/>
    </location>
</feature>
<proteinExistence type="predicted"/>